<dbReference type="InterPro" id="IPR011975">
    <property type="entry name" value="PaaN_2"/>
</dbReference>
<dbReference type="Pfam" id="PF00171">
    <property type="entry name" value="Aldedh"/>
    <property type="match status" value="1"/>
</dbReference>
<evidence type="ECO:0000256" key="2">
    <source>
        <dbReference type="ARBA" id="ARBA00023027"/>
    </source>
</evidence>
<accession>A0A7W6KKE6</accession>
<dbReference type="PANTHER" id="PTHR42862">
    <property type="entry name" value="DELTA-1-PYRROLINE-5-CARBOXYLATE DEHYDROGENASE 1, ISOFORM A-RELATED"/>
    <property type="match status" value="1"/>
</dbReference>
<name>A0A7W6KKE6_9HYPH</name>
<dbReference type="SUPFAM" id="SSF53720">
    <property type="entry name" value="ALDH-like"/>
    <property type="match status" value="1"/>
</dbReference>
<evidence type="ECO:0000259" key="3">
    <source>
        <dbReference type="Pfam" id="PF00171"/>
    </source>
</evidence>
<dbReference type="InterPro" id="IPR016162">
    <property type="entry name" value="Ald_DH_N"/>
</dbReference>
<protein>
    <submittedName>
        <fullName evidence="4">Phenylacetic acid degradation protein paaN</fullName>
    </submittedName>
</protein>
<dbReference type="InterPro" id="IPR050485">
    <property type="entry name" value="Proline_metab_enzyme"/>
</dbReference>
<reference evidence="4 5" key="1">
    <citation type="submission" date="2020-08" db="EMBL/GenBank/DDBJ databases">
        <title>Genomic Encyclopedia of Type Strains, Phase IV (KMG-IV): sequencing the most valuable type-strain genomes for metagenomic binning, comparative biology and taxonomic classification.</title>
        <authorList>
            <person name="Goeker M."/>
        </authorList>
    </citation>
    <scope>NUCLEOTIDE SEQUENCE [LARGE SCALE GENOMIC DNA]</scope>
    <source>
        <strain evidence="4 5">DSM 28101</strain>
    </source>
</reference>
<evidence type="ECO:0000313" key="5">
    <source>
        <dbReference type="Proteomes" id="UP000530571"/>
    </source>
</evidence>
<gene>
    <name evidence="4" type="ORF">GGR30_002681</name>
</gene>
<dbReference type="GO" id="GO:0009898">
    <property type="term" value="C:cytoplasmic side of plasma membrane"/>
    <property type="evidence" value="ECO:0007669"/>
    <property type="project" value="TreeGrafter"/>
</dbReference>
<dbReference type="Gene3D" id="3.40.309.10">
    <property type="entry name" value="Aldehyde Dehydrogenase, Chain A, domain 2"/>
    <property type="match status" value="1"/>
</dbReference>
<dbReference type="InterPro" id="IPR016161">
    <property type="entry name" value="Ald_DH/histidinol_DH"/>
</dbReference>
<feature type="domain" description="Aldehyde dehydrogenase" evidence="3">
    <location>
        <begin position="86"/>
        <end position="525"/>
    </location>
</feature>
<dbReference type="InterPro" id="IPR015590">
    <property type="entry name" value="Aldehyde_DH_dom"/>
</dbReference>
<keyword evidence="2" id="KW-0520">NAD</keyword>
<dbReference type="GO" id="GO:0003842">
    <property type="term" value="F:L-glutamate gamma-semialdehyde dehydrogenase activity"/>
    <property type="evidence" value="ECO:0007669"/>
    <property type="project" value="TreeGrafter"/>
</dbReference>
<keyword evidence="1" id="KW-0560">Oxidoreductase</keyword>
<evidence type="ECO:0000313" key="4">
    <source>
        <dbReference type="EMBL" id="MBB4122747.1"/>
    </source>
</evidence>
<organism evidence="4 5">
    <name type="scientific">Martelella radicis</name>
    <dbReference type="NCBI Taxonomy" id="1397476"/>
    <lineage>
        <taxon>Bacteria</taxon>
        <taxon>Pseudomonadati</taxon>
        <taxon>Pseudomonadota</taxon>
        <taxon>Alphaproteobacteria</taxon>
        <taxon>Hyphomicrobiales</taxon>
        <taxon>Aurantimonadaceae</taxon>
        <taxon>Martelella</taxon>
    </lineage>
</organism>
<sequence length="550" mass="58090">MTNLYDRHSALLARAVEALRTRAFWTPFPEVPSGKVYGETAKADGIAAFEGLVGNAFDMPGHPETRRVGRENAPWGKSLSITYPAADPATLIAASEKAAEPWASADPETRAGILLEALTRLNAMSFLIGHATMHTTGQAFPMAFQAGGPHAQDRGLEAVAAAYAEMTGSATAATWEKPQGKRDPITLEKRWRIVPRGLSLMIGCQTFPNWNGYPGLFASLATGNTAIVKPHPGAILPLALTVKVLREVLTEEGFPADVVLLAADEPGAEVTKKLIETHAFSIIDYTGSSVFAAWLRKNAGSALVFTEETGVNSITITGTDDFAGMCDNIAFSLSLYSGQMCTSPQNLYLPKDGIETDEGAKSFDDVVSGIVDAIDRLLSDGAQASSICGAIANAATFARVEKARQAGRVVRESRETGLGASATPLLVVADDREGGLERDECFGPVSFFIACDDAHDAIARASAIAAEKGAITAALYATDGALIEEAANAFSKAGVNLSVNLTGNIYVNQSAAFSDYHVTGANPSGNASLTDTAFVAPRFRRVMIRWPRAA</sequence>
<dbReference type="InterPro" id="IPR016163">
    <property type="entry name" value="Ald_DH_C"/>
</dbReference>
<dbReference type="GO" id="GO:0010133">
    <property type="term" value="P:L-proline catabolic process to L-glutamate"/>
    <property type="evidence" value="ECO:0007669"/>
    <property type="project" value="TreeGrafter"/>
</dbReference>
<comment type="caution">
    <text evidence="4">The sequence shown here is derived from an EMBL/GenBank/DDBJ whole genome shotgun (WGS) entry which is preliminary data.</text>
</comment>
<dbReference type="EMBL" id="JACIDZ010000008">
    <property type="protein sequence ID" value="MBB4122747.1"/>
    <property type="molecule type" value="Genomic_DNA"/>
</dbReference>
<proteinExistence type="predicted"/>
<evidence type="ECO:0000256" key="1">
    <source>
        <dbReference type="ARBA" id="ARBA00023002"/>
    </source>
</evidence>
<keyword evidence="5" id="KW-1185">Reference proteome</keyword>
<dbReference type="Proteomes" id="UP000530571">
    <property type="component" value="Unassembled WGS sequence"/>
</dbReference>
<dbReference type="AlphaFoldDB" id="A0A7W6KKE6"/>
<dbReference type="PANTHER" id="PTHR42862:SF1">
    <property type="entry name" value="DELTA-1-PYRROLINE-5-CARBOXYLATE DEHYDROGENASE 2, ISOFORM A-RELATED"/>
    <property type="match status" value="1"/>
</dbReference>
<dbReference type="NCBIfam" id="TIGR02288">
    <property type="entry name" value="PaaN_2"/>
    <property type="match status" value="1"/>
</dbReference>
<dbReference type="RefSeq" id="WP_183487010.1">
    <property type="nucleotide sequence ID" value="NZ_JACIDZ010000008.1"/>
</dbReference>
<dbReference type="Gene3D" id="3.40.605.10">
    <property type="entry name" value="Aldehyde Dehydrogenase, Chain A, domain 1"/>
    <property type="match status" value="1"/>
</dbReference>